<keyword evidence="2" id="KW-1185">Reference proteome</keyword>
<name>A0A1L1PQJ2_HYDIT</name>
<dbReference type="EMBL" id="CCAE010000036">
    <property type="protein sequence ID" value="CDN89177.1"/>
    <property type="molecule type" value="Genomic_DNA"/>
</dbReference>
<dbReference type="Proteomes" id="UP000028878">
    <property type="component" value="Unassembled WGS sequence"/>
</dbReference>
<dbReference type="Pfam" id="PF10982">
    <property type="entry name" value="DUF2789"/>
    <property type="match status" value="1"/>
</dbReference>
<dbReference type="Gene3D" id="1.10.10.1130">
    <property type="entry name" value="Uncharacterised protein PF10982, DUF2789"/>
    <property type="match status" value="1"/>
</dbReference>
<dbReference type="AlphaFoldDB" id="A0A1L1PQJ2"/>
<organism evidence="1 2">
    <name type="scientific">Hydrogenophaga intermedia</name>
    <dbReference type="NCBI Taxonomy" id="65786"/>
    <lineage>
        <taxon>Bacteria</taxon>
        <taxon>Pseudomonadati</taxon>
        <taxon>Pseudomonadota</taxon>
        <taxon>Betaproteobacteria</taxon>
        <taxon>Burkholderiales</taxon>
        <taxon>Comamonadaceae</taxon>
        <taxon>Hydrogenophaga</taxon>
    </lineage>
</organism>
<evidence type="ECO:0000313" key="1">
    <source>
        <dbReference type="EMBL" id="CDN89177.1"/>
    </source>
</evidence>
<sequence>MDETTPRMTNLFLQLGLDAGEQDIARFILDHQIPADVHICDAPHWNDAQRQFLVEQIKADAPWALVVDQLNEALHADAMGHEAGPR</sequence>
<dbReference type="RefSeq" id="WP_009517465.1">
    <property type="nucleotide sequence ID" value="NZ_CCAE010000036.1"/>
</dbReference>
<protein>
    <recommendedName>
        <fullName evidence="3">DUF2789 domain-containing protein</fullName>
    </recommendedName>
</protein>
<accession>A0A1L1PQJ2</accession>
<reference evidence="2" key="1">
    <citation type="submission" date="2014-11" db="EMBL/GenBank/DDBJ databases">
        <title>Draft genome sequence of Hydrogenophaga intermedia S1.</title>
        <authorList>
            <person name="Gan H.M."/>
            <person name="Chew T.H."/>
            <person name="Stolz A."/>
        </authorList>
    </citation>
    <scope>NUCLEOTIDE SEQUENCE [LARGE SCALE GENOMIC DNA]</scope>
    <source>
        <strain evidence="2">S1</strain>
    </source>
</reference>
<proteinExistence type="predicted"/>
<evidence type="ECO:0008006" key="3">
    <source>
        <dbReference type="Google" id="ProtNLM"/>
    </source>
</evidence>
<dbReference type="InterPro" id="IPR038086">
    <property type="entry name" value="DUF2789_sf"/>
</dbReference>
<dbReference type="InterPro" id="IPR021250">
    <property type="entry name" value="DUF2789"/>
</dbReference>
<gene>
    <name evidence="1" type="ORF">BN948_03614</name>
</gene>
<evidence type="ECO:0000313" key="2">
    <source>
        <dbReference type="Proteomes" id="UP000028878"/>
    </source>
</evidence>